<protein>
    <submittedName>
        <fullName evidence="2">Uncharacterized protein</fullName>
    </submittedName>
</protein>
<dbReference type="Proteomes" id="UP000738359">
    <property type="component" value="Unassembled WGS sequence"/>
</dbReference>
<keyword evidence="3" id="KW-1185">Reference proteome</keyword>
<feature type="compositionally biased region" description="Acidic residues" evidence="1">
    <location>
        <begin position="46"/>
        <end position="78"/>
    </location>
</feature>
<dbReference type="AlphaFoldDB" id="A0A9P6IQK0"/>
<accession>A0A9P6IQK0</accession>
<evidence type="ECO:0000256" key="1">
    <source>
        <dbReference type="SAM" id="MobiDB-lite"/>
    </source>
</evidence>
<dbReference type="OrthoDB" id="2424936at2759"/>
<feature type="region of interest" description="Disordered" evidence="1">
    <location>
        <begin position="1"/>
        <end position="92"/>
    </location>
</feature>
<dbReference type="EMBL" id="JAAAHY010002614">
    <property type="protein sequence ID" value="KAF9944151.1"/>
    <property type="molecule type" value="Genomic_DNA"/>
</dbReference>
<organism evidence="2 3">
    <name type="scientific">Mortierella alpina</name>
    <name type="common">Oleaginous fungus</name>
    <name type="synonym">Mortierella renispora</name>
    <dbReference type="NCBI Taxonomy" id="64518"/>
    <lineage>
        <taxon>Eukaryota</taxon>
        <taxon>Fungi</taxon>
        <taxon>Fungi incertae sedis</taxon>
        <taxon>Mucoromycota</taxon>
        <taxon>Mortierellomycotina</taxon>
        <taxon>Mortierellomycetes</taxon>
        <taxon>Mortierellales</taxon>
        <taxon>Mortierellaceae</taxon>
        <taxon>Mortierella</taxon>
    </lineage>
</organism>
<gene>
    <name evidence="2" type="ORF">BGZ70_004989</name>
</gene>
<reference evidence="2" key="1">
    <citation type="journal article" date="2020" name="Fungal Divers.">
        <title>Resolving the Mortierellaceae phylogeny through synthesis of multi-gene phylogenetics and phylogenomics.</title>
        <authorList>
            <person name="Vandepol N."/>
            <person name="Liber J."/>
            <person name="Desiro A."/>
            <person name="Na H."/>
            <person name="Kennedy M."/>
            <person name="Barry K."/>
            <person name="Grigoriev I.V."/>
            <person name="Miller A.N."/>
            <person name="O'Donnell K."/>
            <person name="Stajich J.E."/>
            <person name="Bonito G."/>
        </authorList>
    </citation>
    <scope>NUCLEOTIDE SEQUENCE</scope>
    <source>
        <strain evidence="2">CK1249</strain>
    </source>
</reference>
<evidence type="ECO:0000313" key="2">
    <source>
        <dbReference type="EMBL" id="KAF9944151.1"/>
    </source>
</evidence>
<proteinExistence type="predicted"/>
<feature type="non-terminal residue" evidence="2">
    <location>
        <position position="1"/>
    </location>
</feature>
<sequence>MTSNKAEAALSRPASTGEEIETLGSEDCGDDDEEPVAVLLLRLMEEAEAPEDGSEDEEDMKDDGDEDAPELDDDDDDQANLTSAPAPTSADLLHDDVDQEDEQGQAEDSSGAQIRRLATVLNTLVHSPTIMQKINKNYVKKSLLKNMDATDRELVVVRDLVNVLRPFAPKRVATTSGHRNHTDHVILSAPMVLIAQATLDHLGLHRFKRHILPSTRTGSTASLQMSSGVIYEMFGAATGNFDIKAASDAIIRSPNDAAAPANKEAVISAFFDLSRLQEECRAHNLHFNNRYDPQSQNLAPFLLRSHMKAVICLTNDRPDLLMMQNGLIFVSRDTVRLQGTLIPHGNERLGYPVESIYEKRREQRKANCGASYIWSKKLDHWQERGFSHNEIDKACTHSKSLVKEQAKVVKTLKGCPDHDPWELVQQQQQLAMMRKEGYYLAKLEKVAKARVENKEKRCQAPTITHLAWEDSVVEDEPRQIDLGDILGEARRDPNKVTAWAGEDPGVCVTLESVPQSTNELARHLNRLKALE</sequence>
<comment type="caution">
    <text evidence="2">The sequence shown here is derived from an EMBL/GenBank/DDBJ whole genome shotgun (WGS) entry which is preliminary data.</text>
</comment>
<evidence type="ECO:0000313" key="3">
    <source>
        <dbReference type="Proteomes" id="UP000738359"/>
    </source>
</evidence>
<name>A0A9P6IQK0_MORAP</name>